<evidence type="ECO:0000313" key="1">
    <source>
        <dbReference type="EMBL" id="APW48758.1"/>
    </source>
</evidence>
<dbReference type="RefSeq" id="WP_005006063.1">
    <property type="nucleotide sequence ID" value="NZ_CP082144.1"/>
</dbReference>
<protein>
    <submittedName>
        <fullName evidence="1">Uncharacterized protein</fullName>
    </submittedName>
</protein>
<geneLocation type="plasmid" evidence="1">
    <name>pALWED1.1</name>
</geneLocation>
<keyword evidence="1" id="KW-0614">Plasmid</keyword>
<gene>
    <name evidence="1" type="ORF">BAA96_1p0051</name>
</gene>
<sequence>MNNAAHQFANKVVAQYQFTNGSDSSLNHLIIGNSTAEIIDTLIYMLFSSHAETYDDGVVWFKSVDAINVEKSYITYNSRENCIFAYFVFDKNPLMLKTTTLHIDNVCYFGCESDTTNKTIEFLEKFKVRVSLAKECHKFKFNTEHHETLMHETIKTLKTIYEEHNDMDAEKLSQHHDTTHLVNTFLA</sequence>
<accession>A0A1P8KGF3</accession>
<organism evidence="1">
    <name type="scientific">Acinetobacter lwoffii</name>
    <dbReference type="NCBI Taxonomy" id="28090"/>
    <lineage>
        <taxon>Bacteria</taxon>
        <taxon>Pseudomonadati</taxon>
        <taxon>Pseudomonadota</taxon>
        <taxon>Gammaproteobacteria</taxon>
        <taxon>Moraxellales</taxon>
        <taxon>Moraxellaceae</taxon>
        <taxon>Acinetobacter</taxon>
    </lineage>
</organism>
<name>A0A1P8KGF3_ACILW</name>
<dbReference type="AlphaFoldDB" id="A0A1P8KGF3"/>
<proteinExistence type="predicted"/>
<reference evidence="1" key="1">
    <citation type="journal article" date="2016" name="Biomed. Res. Int.">
        <title>Resistance of Permafrost and Modern Acinetobacter lwoffii Strains to Heavy Metals and Arsenic Revealed by Genome Analysis.</title>
        <authorList>
            <person name="Mindlin S."/>
            <person name="Petrenko A."/>
            <person name="Kurakov A."/>
            <person name="Beletsky A."/>
            <person name="Mardanov A."/>
            <person name="Petrova M."/>
        </authorList>
    </citation>
    <scope>NUCLEOTIDE SEQUENCE</scope>
    <source>
        <strain evidence="1">ED23-35</strain>
        <plasmid evidence="1">pALWED1.1</plasmid>
    </source>
</reference>
<dbReference type="EMBL" id="KX426227">
    <property type="protein sequence ID" value="APW48758.1"/>
    <property type="molecule type" value="Genomic_DNA"/>
</dbReference>